<comment type="similarity">
    <text evidence="1">Belongs to the fructosamine kinase family.</text>
</comment>
<keyword evidence="1" id="KW-0808">Transferase</keyword>
<dbReference type="PANTHER" id="PTHR12149">
    <property type="entry name" value="FRUCTOSAMINE 3 KINASE-RELATED PROTEIN"/>
    <property type="match status" value="1"/>
</dbReference>
<gene>
    <name evidence="2" type="ORF">C3F09_11050</name>
</gene>
<organism evidence="2 3">
    <name type="scientific">candidate division GN15 bacterium</name>
    <dbReference type="NCBI Taxonomy" id="2072418"/>
    <lineage>
        <taxon>Bacteria</taxon>
        <taxon>candidate division GN15</taxon>
    </lineage>
</organism>
<dbReference type="Gene3D" id="3.30.200.20">
    <property type="entry name" value="Phosphorylase Kinase, domain 1"/>
    <property type="match status" value="1"/>
</dbReference>
<dbReference type="EMBL" id="PQAP01000192">
    <property type="protein sequence ID" value="PWB68718.1"/>
    <property type="molecule type" value="Genomic_DNA"/>
</dbReference>
<comment type="caution">
    <text evidence="2">The sequence shown here is derived from an EMBL/GenBank/DDBJ whole genome shotgun (WGS) entry which is preliminary data.</text>
</comment>
<accession>A0A855X0U3</accession>
<dbReference type="Proteomes" id="UP000250918">
    <property type="component" value="Unassembled WGS sequence"/>
</dbReference>
<dbReference type="SUPFAM" id="SSF56112">
    <property type="entry name" value="Protein kinase-like (PK-like)"/>
    <property type="match status" value="1"/>
</dbReference>
<sequence>MPVGNRLCRKVRRQKHRIQDFRTLNMATFDLNGIPQIRLGPIKWLTSPMRASLENAVSRYRGCRWRIRDERDLSEFACHHCAIVADGSFAVFFKYNEAAEARRQFEVELDGLQTLANKAGVLIPQPIDIVPVEEGLLLVMEALEAVERGDHQWKQMGATLARIHCVKGTCHGYETNGYFGPLEQDNKPAQNWTTFFRERRLLPLVKTALDSGNLPSAVVSDVEDLTTRLSELCGPDPVPVLLHGDAQQNNFISTAAGAFVIDPAVYYGSAETDLALIDSFQPVPEAFFDGYREELPIDSGFSERRDLWRIPLYLAAVAHEGPMHLNRLIDALKTYL</sequence>
<dbReference type="Gene3D" id="3.90.1200.10">
    <property type="match status" value="1"/>
</dbReference>
<dbReference type="InterPro" id="IPR011009">
    <property type="entry name" value="Kinase-like_dom_sf"/>
</dbReference>
<evidence type="ECO:0000313" key="2">
    <source>
        <dbReference type="EMBL" id="PWB68718.1"/>
    </source>
</evidence>
<evidence type="ECO:0008006" key="4">
    <source>
        <dbReference type="Google" id="ProtNLM"/>
    </source>
</evidence>
<keyword evidence="1" id="KW-0418">Kinase</keyword>
<evidence type="ECO:0000313" key="3">
    <source>
        <dbReference type="Proteomes" id="UP000250918"/>
    </source>
</evidence>
<evidence type="ECO:0000256" key="1">
    <source>
        <dbReference type="PIRNR" id="PIRNR006221"/>
    </source>
</evidence>
<reference evidence="2 3" key="1">
    <citation type="journal article" date="2018" name="ISME J.">
        <title>A methanotrophic archaeon couples anaerobic oxidation of methane to Fe(III) reduction.</title>
        <authorList>
            <person name="Cai C."/>
            <person name="Leu A.O."/>
            <person name="Xie G.J."/>
            <person name="Guo J."/>
            <person name="Feng Y."/>
            <person name="Zhao J.X."/>
            <person name="Tyson G.W."/>
            <person name="Yuan Z."/>
            <person name="Hu S."/>
        </authorList>
    </citation>
    <scope>NUCLEOTIDE SEQUENCE [LARGE SCALE GENOMIC DNA]</scope>
    <source>
        <strain evidence="2">FeB_12</strain>
    </source>
</reference>
<dbReference type="InterPro" id="IPR016477">
    <property type="entry name" value="Fructo-/Ketosamine-3-kinase"/>
</dbReference>
<dbReference type="GO" id="GO:0016301">
    <property type="term" value="F:kinase activity"/>
    <property type="evidence" value="ECO:0007669"/>
    <property type="project" value="UniProtKB-UniRule"/>
</dbReference>
<proteinExistence type="inferred from homology"/>
<protein>
    <recommendedName>
        <fullName evidence="4">Aminoglycoside phosphotransferase domain-containing protein</fullName>
    </recommendedName>
</protein>
<dbReference type="PANTHER" id="PTHR12149:SF8">
    <property type="entry name" value="PROTEIN-RIBULOSAMINE 3-KINASE"/>
    <property type="match status" value="1"/>
</dbReference>
<dbReference type="AlphaFoldDB" id="A0A855X0U3"/>
<name>A0A855X0U3_9BACT</name>
<dbReference type="Pfam" id="PF03881">
    <property type="entry name" value="Fructosamin_kin"/>
    <property type="match status" value="1"/>
</dbReference>
<dbReference type="PIRSF" id="PIRSF006221">
    <property type="entry name" value="Ketosamine-3-kinase"/>
    <property type="match status" value="1"/>
</dbReference>